<keyword evidence="1" id="KW-1133">Transmembrane helix</keyword>
<name>A0AAV5TJA8_9BILA</name>
<dbReference type="EMBL" id="BTSX01000004">
    <property type="protein sequence ID" value="GMS94328.1"/>
    <property type="molecule type" value="Genomic_DNA"/>
</dbReference>
<feature type="transmembrane region" description="Helical" evidence="1">
    <location>
        <begin position="20"/>
        <end position="45"/>
    </location>
</feature>
<keyword evidence="3" id="KW-1185">Reference proteome</keyword>
<organism evidence="2 3">
    <name type="scientific">Pristionchus entomophagus</name>
    <dbReference type="NCBI Taxonomy" id="358040"/>
    <lineage>
        <taxon>Eukaryota</taxon>
        <taxon>Metazoa</taxon>
        <taxon>Ecdysozoa</taxon>
        <taxon>Nematoda</taxon>
        <taxon>Chromadorea</taxon>
        <taxon>Rhabditida</taxon>
        <taxon>Rhabditina</taxon>
        <taxon>Diplogasteromorpha</taxon>
        <taxon>Diplogasteroidea</taxon>
        <taxon>Neodiplogasteridae</taxon>
        <taxon>Pristionchus</taxon>
    </lineage>
</organism>
<reference evidence="2" key="1">
    <citation type="submission" date="2023-10" db="EMBL/GenBank/DDBJ databases">
        <title>Genome assembly of Pristionchus species.</title>
        <authorList>
            <person name="Yoshida K."/>
            <person name="Sommer R.J."/>
        </authorList>
    </citation>
    <scope>NUCLEOTIDE SEQUENCE</scope>
    <source>
        <strain evidence="2">RS0144</strain>
    </source>
</reference>
<proteinExistence type="predicted"/>
<keyword evidence="1" id="KW-0472">Membrane</keyword>
<accession>A0AAV5TJA8</accession>
<evidence type="ECO:0000256" key="1">
    <source>
        <dbReference type="SAM" id="Phobius"/>
    </source>
</evidence>
<feature type="non-terminal residue" evidence="2">
    <location>
        <position position="77"/>
    </location>
</feature>
<sequence length="77" mass="8480">LISLFATMLIDYHESTTGFIMALMRGIVAVALILDPFHFALIFVINNSGLRKVILNLSKPISLSHNTSNKLTNTGHL</sequence>
<evidence type="ECO:0008006" key="4">
    <source>
        <dbReference type="Google" id="ProtNLM"/>
    </source>
</evidence>
<evidence type="ECO:0000313" key="2">
    <source>
        <dbReference type="EMBL" id="GMS94328.1"/>
    </source>
</evidence>
<dbReference type="Proteomes" id="UP001432027">
    <property type="component" value="Unassembled WGS sequence"/>
</dbReference>
<gene>
    <name evidence="2" type="ORF">PENTCL1PPCAC_16503</name>
</gene>
<evidence type="ECO:0000313" key="3">
    <source>
        <dbReference type="Proteomes" id="UP001432027"/>
    </source>
</evidence>
<comment type="caution">
    <text evidence="2">The sequence shown here is derived from an EMBL/GenBank/DDBJ whole genome shotgun (WGS) entry which is preliminary data.</text>
</comment>
<protein>
    <recommendedName>
        <fullName evidence="4">G protein-coupled receptor</fullName>
    </recommendedName>
</protein>
<feature type="non-terminal residue" evidence="2">
    <location>
        <position position="1"/>
    </location>
</feature>
<keyword evidence="1" id="KW-0812">Transmembrane</keyword>
<dbReference type="AlphaFoldDB" id="A0AAV5TJA8"/>